<feature type="transmembrane region" description="Helical" evidence="5">
    <location>
        <begin position="108"/>
        <end position="131"/>
    </location>
</feature>
<proteinExistence type="inferred from homology"/>
<feature type="transmembrane region" description="Helical" evidence="5">
    <location>
        <begin position="81"/>
        <end position="101"/>
    </location>
</feature>
<evidence type="ECO:0000313" key="6">
    <source>
        <dbReference type="EnsemblPlants" id="AUR62024088-RA:cds"/>
    </source>
</evidence>
<feature type="transmembrane region" description="Helical" evidence="5">
    <location>
        <begin position="168"/>
        <end position="185"/>
    </location>
</feature>
<evidence type="ECO:0000256" key="1">
    <source>
        <dbReference type="ARBA" id="ARBA00004141"/>
    </source>
</evidence>
<dbReference type="PANTHER" id="PTHR23291:SF121">
    <property type="entry name" value="BI1-LIKE PROTEIN"/>
    <property type="match status" value="1"/>
</dbReference>
<comment type="similarity">
    <text evidence="5">Belongs to the BI1 family.</text>
</comment>
<evidence type="ECO:0000256" key="2">
    <source>
        <dbReference type="ARBA" id="ARBA00022692"/>
    </source>
</evidence>
<feature type="transmembrane region" description="Helical" evidence="5">
    <location>
        <begin position="137"/>
        <end position="161"/>
    </location>
</feature>
<reference evidence="6" key="1">
    <citation type="journal article" date="2017" name="Nature">
        <title>The genome of Chenopodium quinoa.</title>
        <authorList>
            <person name="Jarvis D.E."/>
            <person name="Ho Y.S."/>
            <person name="Lightfoot D.J."/>
            <person name="Schmoeckel S.M."/>
            <person name="Li B."/>
            <person name="Borm T.J.A."/>
            <person name="Ohyanagi H."/>
            <person name="Mineta K."/>
            <person name="Michell C.T."/>
            <person name="Saber N."/>
            <person name="Kharbatia N.M."/>
            <person name="Rupper R.R."/>
            <person name="Sharp A.R."/>
            <person name="Dally N."/>
            <person name="Boughton B.A."/>
            <person name="Woo Y.H."/>
            <person name="Gao G."/>
            <person name="Schijlen E.G.W.M."/>
            <person name="Guo X."/>
            <person name="Momin A.A."/>
            <person name="Negrao S."/>
            <person name="Al-Babili S."/>
            <person name="Gehring C."/>
            <person name="Roessner U."/>
            <person name="Jung C."/>
            <person name="Murphy K."/>
            <person name="Arold S.T."/>
            <person name="Gojobori T."/>
            <person name="van der Linden C.G."/>
            <person name="van Loo E.N."/>
            <person name="Jellen E.N."/>
            <person name="Maughan P.J."/>
            <person name="Tester M."/>
        </authorList>
    </citation>
    <scope>NUCLEOTIDE SEQUENCE [LARGE SCALE GENOMIC DNA]</scope>
    <source>
        <strain evidence="6">cv. PI 614886</strain>
    </source>
</reference>
<reference evidence="6" key="2">
    <citation type="submission" date="2021-03" db="UniProtKB">
        <authorList>
            <consortium name="EnsemblPlants"/>
        </authorList>
    </citation>
    <scope>IDENTIFICATION</scope>
</reference>
<organism evidence="6 7">
    <name type="scientific">Chenopodium quinoa</name>
    <name type="common">Quinoa</name>
    <dbReference type="NCBI Taxonomy" id="63459"/>
    <lineage>
        <taxon>Eukaryota</taxon>
        <taxon>Viridiplantae</taxon>
        <taxon>Streptophyta</taxon>
        <taxon>Embryophyta</taxon>
        <taxon>Tracheophyta</taxon>
        <taxon>Spermatophyta</taxon>
        <taxon>Magnoliopsida</taxon>
        <taxon>eudicotyledons</taxon>
        <taxon>Gunneridae</taxon>
        <taxon>Pentapetalae</taxon>
        <taxon>Caryophyllales</taxon>
        <taxon>Chenopodiaceae</taxon>
        <taxon>Chenopodioideae</taxon>
        <taxon>Atripliceae</taxon>
        <taxon>Chenopodium</taxon>
    </lineage>
</organism>
<evidence type="ECO:0008006" key="8">
    <source>
        <dbReference type="Google" id="ProtNLM"/>
    </source>
</evidence>
<evidence type="ECO:0000256" key="4">
    <source>
        <dbReference type="ARBA" id="ARBA00023136"/>
    </source>
</evidence>
<dbReference type="Gramene" id="AUR62024088-RA">
    <property type="protein sequence ID" value="AUR62024088-RA:cds"/>
    <property type="gene ID" value="AUR62024088"/>
</dbReference>
<dbReference type="EnsemblPlants" id="AUR62024088-RA">
    <property type="protein sequence ID" value="AUR62024088-RA:cds"/>
    <property type="gene ID" value="AUR62024088"/>
</dbReference>
<dbReference type="OMA" id="FPFIVMC"/>
<feature type="transmembrane region" description="Helical" evidence="5">
    <location>
        <begin position="34"/>
        <end position="55"/>
    </location>
</feature>
<dbReference type="PANTHER" id="PTHR23291">
    <property type="entry name" value="BAX INHIBITOR-RELATED"/>
    <property type="match status" value="1"/>
</dbReference>
<evidence type="ECO:0000256" key="3">
    <source>
        <dbReference type="ARBA" id="ARBA00022989"/>
    </source>
</evidence>
<comment type="subcellular location">
    <subcellularLocation>
        <location evidence="1">Membrane</location>
        <topology evidence="1">Multi-pass membrane protein</topology>
    </subcellularLocation>
</comment>
<name>A0A803M6L5_CHEQI</name>
<keyword evidence="4 5" id="KW-0472">Membrane</keyword>
<keyword evidence="2 5" id="KW-0812">Transmembrane</keyword>
<evidence type="ECO:0000256" key="5">
    <source>
        <dbReference type="RuleBase" id="RU004379"/>
    </source>
</evidence>
<keyword evidence="3 5" id="KW-1133">Transmembrane helix</keyword>
<dbReference type="InterPro" id="IPR006214">
    <property type="entry name" value="Bax_inhibitor_1-related"/>
</dbReference>
<dbReference type="Proteomes" id="UP000596660">
    <property type="component" value="Unplaced"/>
</dbReference>
<dbReference type="GO" id="GO:0016020">
    <property type="term" value="C:membrane"/>
    <property type="evidence" value="ECO:0007669"/>
    <property type="project" value="UniProtKB-SubCell"/>
</dbReference>
<accession>A0A803M6L5</accession>
<keyword evidence="7" id="KW-1185">Reference proteome</keyword>
<dbReference type="Pfam" id="PF01027">
    <property type="entry name" value="Bax1-I"/>
    <property type="match status" value="1"/>
</dbReference>
<dbReference type="AlphaFoldDB" id="A0A803M6L5"/>
<sequence length="226" mass="25249">MAVLGKRRGDIEAGQLYPNMVEDVQFRWAFIRKVYVIIAMQMILTAAVAAVVVFVPPIPRYLVSTRAVMCPLYAYMKRHPINFILLGLFTVAIAFGVGMSCAFVKGKIVLEALILTCVVVVSLTLYTFWAAKRGKDFSFLGPFLFAGMMVLMVFMLIQIFIPLGKLSLMIYGCISAILFSAYIVYDTDNLIKRYSYDEYIPAAVTLYLDIVNLFLALLALLEGADS</sequence>
<evidence type="ECO:0000313" key="7">
    <source>
        <dbReference type="Proteomes" id="UP000596660"/>
    </source>
</evidence>
<protein>
    <recommendedName>
        <fullName evidence="8">BI1-like protein</fullName>
    </recommendedName>
</protein>
<feature type="transmembrane region" description="Helical" evidence="5">
    <location>
        <begin position="200"/>
        <end position="221"/>
    </location>
</feature>